<comment type="similarity">
    <text evidence="2 9">Belongs to the V-ATPase 116 kDa subunit family.</text>
</comment>
<comment type="function">
    <text evidence="9">Essential component of the vacuolar proton pump (V-ATPase), a multimeric enzyme that catalyzes the translocation of protons across the membranes. Required for assembly and activity of the V-ATPase.</text>
</comment>
<evidence type="ECO:0000256" key="7">
    <source>
        <dbReference type="ARBA" id="ARBA00023065"/>
    </source>
</evidence>
<feature type="transmembrane region" description="Helical" evidence="9">
    <location>
        <begin position="831"/>
        <end position="854"/>
    </location>
</feature>
<feature type="transmembrane region" description="Helical" evidence="9">
    <location>
        <begin position="643"/>
        <end position="661"/>
    </location>
</feature>
<protein>
    <recommendedName>
        <fullName evidence="9">V-type proton ATPase subunit a</fullName>
    </recommendedName>
</protein>
<accession>A0AAD2D964</accession>
<evidence type="ECO:0000256" key="2">
    <source>
        <dbReference type="ARBA" id="ARBA00009904"/>
    </source>
</evidence>
<keyword evidence="6 9" id="KW-1133">Transmembrane helix</keyword>
<sequence length="896" mass="102386">MGLLRSDDMYFYLFTCFKDNAMKAVERFGNLESIQFIDLNRGEQTFNLPYGHQIKRCEEALRDLMILTRECRNWDVHLEGPANIEEMEDCIRRIEKEAGQTNSALFDDIEEEVQDCRKWKEDTLKSYHVAKDDLISLIMAREVYKMGREKYKVVVENQEKKLNEETKDKDTLKEPLLDDNIDSEYGMISTCNIAGVIDTEDSMRLRRLVFRATRGKAMVITEDILPEIFKEEGISTSKTKYLIIFQKGDFLQEKLNTICSSFNGEKYDLPDPKRSQDAINELSSKIEKAREMINTISKEIKEYFISMNFIEDSNCDKFKIYEAFIRREIIIHGTLNKLVPIDSLIHGFFWCNLNNDALQEKIDVIQSTSRFPGLQVVEITDKNQSISKKLIPPTHIKSNEFLEAFQQIVNTYGVPAYQEVNPTYFTIISFPFLFGVMFGDIGHGLLLFLFSSFLCLKSDSLARSDSFLKAFLPARYLLLLMGFFSTFCGLCYNDMMSIPLEIFGGSCYDNTPTIGVQDCVYPVGIDPKWYRSSSSITFINSMKMKLSVIIAVSQMALGICMKALNAIHFKSKLDFYFEFLPQIVLLLVLFGYMDILIIVKWLSNYTGEEHMAPSIINTMINIPLKGAIIEGRPFFGDIQTNQSLSLILLLIAIVCIPLMLFPKPIILICGLEHEEEHHKPSSLKDAQKEAKEGAYVKLEDEKETPGQHDEEEKAEDAEGDNEEGCDEAEKKKIQDALAMDDVNIKIPLEKETDSQKLQAKIDALPDGNASSHSPSEIFIHQLIETIEFVLGTISNTASYLRLWALSLAHSQLAEVFFELVLWSGVEAQSPVMIFIGFIVFATASFAVLMCMDLMECFLHTLRLHWVEFQNKFYKGNGSLFLPLSFRSCIVHTDQGE</sequence>
<dbReference type="GO" id="GO:0051117">
    <property type="term" value="F:ATPase binding"/>
    <property type="evidence" value="ECO:0007669"/>
    <property type="project" value="TreeGrafter"/>
</dbReference>
<feature type="transmembrane region" description="Helical" evidence="9">
    <location>
        <begin position="476"/>
        <end position="495"/>
    </location>
</feature>
<feature type="transmembrane region" description="Helical" evidence="9">
    <location>
        <begin position="432"/>
        <end position="456"/>
    </location>
</feature>
<dbReference type="EMBL" id="CAMPGE010026314">
    <property type="protein sequence ID" value="CAI2384008.1"/>
    <property type="molecule type" value="Genomic_DNA"/>
</dbReference>
<evidence type="ECO:0000256" key="9">
    <source>
        <dbReference type="RuleBase" id="RU361189"/>
    </source>
</evidence>
<feature type="transmembrane region" description="Helical" evidence="9">
    <location>
        <begin position="579"/>
        <end position="602"/>
    </location>
</feature>
<keyword evidence="7 9" id="KW-0406">Ion transport</keyword>
<reference evidence="11" key="1">
    <citation type="submission" date="2023-07" db="EMBL/GenBank/DDBJ databases">
        <authorList>
            <consortium name="AG Swart"/>
            <person name="Singh M."/>
            <person name="Singh A."/>
            <person name="Seah K."/>
            <person name="Emmerich C."/>
        </authorList>
    </citation>
    <scope>NUCLEOTIDE SEQUENCE</scope>
    <source>
        <strain evidence="11">DP1</strain>
    </source>
</reference>
<feature type="compositionally biased region" description="Basic and acidic residues" evidence="10">
    <location>
        <begin position="697"/>
        <end position="711"/>
    </location>
</feature>
<evidence type="ECO:0000313" key="12">
    <source>
        <dbReference type="Proteomes" id="UP001295684"/>
    </source>
</evidence>
<feature type="compositionally biased region" description="Acidic residues" evidence="10">
    <location>
        <begin position="712"/>
        <end position="726"/>
    </location>
</feature>
<evidence type="ECO:0000256" key="1">
    <source>
        <dbReference type="ARBA" id="ARBA00004141"/>
    </source>
</evidence>
<dbReference type="GO" id="GO:0000220">
    <property type="term" value="C:vacuolar proton-transporting V-type ATPase, V0 domain"/>
    <property type="evidence" value="ECO:0007669"/>
    <property type="project" value="InterPro"/>
</dbReference>
<feature type="region of interest" description="Disordered" evidence="10">
    <location>
        <begin position="697"/>
        <end position="729"/>
    </location>
</feature>
<dbReference type="GO" id="GO:0007035">
    <property type="term" value="P:vacuolar acidification"/>
    <property type="evidence" value="ECO:0007669"/>
    <property type="project" value="TreeGrafter"/>
</dbReference>
<keyword evidence="3 9" id="KW-0813">Transport</keyword>
<dbReference type="PIRSF" id="PIRSF001293">
    <property type="entry name" value="ATP6V0A1"/>
    <property type="match status" value="1"/>
</dbReference>
<evidence type="ECO:0000256" key="5">
    <source>
        <dbReference type="ARBA" id="ARBA00022781"/>
    </source>
</evidence>
<evidence type="ECO:0000256" key="8">
    <source>
        <dbReference type="ARBA" id="ARBA00023136"/>
    </source>
</evidence>
<dbReference type="AlphaFoldDB" id="A0AAD2D964"/>
<organism evidence="11 12">
    <name type="scientific">Euplotes crassus</name>
    <dbReference type="NCBI Taxonomy" id="5936"/>
    <lineage>
        <taxon>Eukaryota</taxon>
        <taxon>Sar</taxon>
        <taxon>Alveolata</taxon>
        <taxon>Ciliophora</taxon>
        <taxon>Intramacronucleata</taxon>
        <taxon>Spirotrichea</taxon>
        <taxon>Hypotrichia</taxon>
        <taxon>Euplotida</taxon>
        <taxon>Euplotidae</taxon>
        <taxon>Moneuplotes</taxon>
    </lineage>
</organism>
<dbReference type="GO" id="GO:0046961">
    <property type="term" value="F:proton-transporting ATPase activity, rotational mechanism"/>
    <property type="evidence" value="ECO:0007669"/>
    <property type="project" value="InterPro"/>
</dbReference>
<dbReference type="InterPro" id="IPR026028">
    <property type="entry name" value="V-type_ATPase_116kDa_su_euka"/>
</dbReference>
<comment type="caution">
    <text evidence="11">The sequence shown here is derived from an EMBL/GenBank/DDBJ whole genome shotgun (WGS) entry which is preliminary data.</text>
</comment>
<keyword evidence="4 9" id="KW-0812">Transmembrane</keyword>
<dbReference type="InterPro" id="IPR002490">
    <property type="entry name" value="V-ATPase_116kDa_su"/>
</dbReference>
<keyword evidence="8 9" id="KW-0472">Membrane</keyword>
<proteinExistence type="inferred from homology"/>
<dbReference type="PANTHER" id="PTHR11629">
    <property type="entry name" value="VACUOLAR PROTON ATPASES"/>
    <property type="match status" value="1"/>
</dbReference>
<evidence type="ECO:0000313" key="11">
    <source>
        <dbReference type="EMBL" id="CAI2384008.1"/>
    </source>
</evidence>
<evidence type="ECO:0000256" key="3">
    <source>
        <dbReference type="ARBA" id="ARBA00022448"/>
    </source>
</evidence>
<keyword evidence="12" id="KW-1185">Reference proteome</keyword>
<gene>
    <name evidence="11" type="ORF">ECRASSUSDP1_LOCUS25527</name>
</gene>
<evidence type="ECO:0000256" key="4">
    <source>
        <dbReference type="ARBA" id="ARBA00022692"/>
    </source>
</evidence>
<name>A0AAD2D964_EUPCR</name>
<keyword evidence="5 9" id="KW-0375">Hydrogen ion transport</keyword>
<dbReference type="PANTHER" id="PTHR11629:SF63">
    <property type="entry name" value="V-TYPE PROTON ATPASE SUBUNIT A"/>
    <property type="match status" value="1"/>
</dbReference>
<comment type="subcellular location">
    <subcellularLocation>
        <location evidence="1">Membrane</location>
        <topology evidence="1">Multi-pass membrane protein</topology>
    </subcellularLocation>
</comment>
<dbReference type="Pfam" id="PF01496">
    <property type="entry name" value="V_ATPase_I"/>
    <property type="match status" value="1"/>
</dbReference>
<dbReference type="Proteomes" id="UP001295684">
    <property type="component" value="Unassembled WGS sequence"/>
</dbReference>
<evidence type="ECO:0000256" key="10">
    <source>
        <dbReference type="SAM" id="MobiDB-lite"/>
    </source>
</evidence>
<evidence type="ECO:0000256" key="6">
    <source>
        <dbReference type="ARBA" id="ARBA00022989"/>
    </source>
</evidence>
<feature type="transmembrane region" description="Helical" evidence="9">
    <location>
        <begin position="546"/>
        <end position="567"/>
    </location>
</feature>